<reference evidence="7 8" key="1">
    <citation type="journal article" date="2024" name="Commun. Biol.">
        <title>Comparative genomic analysis of thermophilic fungi reveals convergent evolutionary adaptations and gene losses.</title>
        <authorList>
            <person name="Steindorff A.S."/>
            <person name="Aguilar-Pontes M.V."/>
            <person name="Robinson A.J."/>
            <person name="Andreopoulos B."/>
            <person name="LaButti K."/>
            <person name="Kuo A."/>
            <person name="Mondo S."/>
            <person name="Riley R."/>
            <person name="Otillar R."/>
            <person name="Haridas S."/>
            <person name="Lipzen A."/>
            <person name="Grimwood J."/>
            <person name="Schmutz J."/>
            <person name="Clum A."/>
            <person name="Reid I.D."/>
            <person name="Moisan M.C."/>
            <person name="Butler G."/>
            <person name="Nguyen T.T.M."/>
            <person name="Dewar K."/>
            <person name="Conant G."/>
            <person name="Drula E."/>
            <person name="Henrissat B."/>
            <person name="Hansel C."/>
            <person name="Singer S."/>
            <person name="Hutchinson M.I."/>
            <person name="de Vries R.P."/>
            <person name="Natvig D.O."/>
            <person name="Powell A.J."/>
            <person name="Tsang A."/>
            <person name="Grigoriev I.V."/>
        </authorList>
    </citation>
    <scope>NUCLEOTIDE SEQUENCE [LARGE SCALE GENOMIC DNA]</scope>
    <source>
        <strain evidence="7 8">CBS 494.80</strain>
    </source>
</reference>
<dbReference type="Pfam" id="PF01494">
    <property type="entry name" value="FAD_binding_3"/>
    <property type="match status" value="1"/>
</dbReference>
<proteinExistence type="predicted"/>
<dbReference type="InterPro" id="IPR036188">
    <property type="entry name" value="FAD/NAD-bd_sf"/>
</dbReference>
<dbReference type="EMBL" id="JAZHXI010000005">
    <property type="protein sequence ID" value="KAL2071052.1"/>
    <property type="molecule type" value="Genomic_DNA"/>
</dbReference>
<dbReference type="Gene3D" id="3.50.50.60">
    <property type="entry name" value="FAD/NAD(P)-binding domain"/>
    <property type="match status" value="1"/>
</dbReference>
<feature type="transmembrane region" description="Helical" evidence="5">
    <location>
        <begin position="152"/>
        <end position="175"/>
    </location>
</feature>
<keyword evidence="3" id="KW-0560">Oxidoreductase</keyword>
<evidence type="ECO:0000313" key="7">
    <source>
        <dbReference type="EMBL" id="KAL2071052.1"/>
    </source>
</evidence>
<evidence type="ECO:0000256" key="5">
    <source>
        <dbReference type="SAM" id="Phobius"/>
    </source>
</evidence>
<name>A0ABR4CMQ6_9HELO</name>
<keyword evidence="5" id="KW-0472">Membrane</keyword>
<dbReference type="PANTHER" id="PTHR46972:SF1">
    <property type="entry name" value="FAD DEPENDENT OXIDOREDUCTASE DOMAIN-CONTAINING PROTEIN"/>
    <property type="match status" value="1"/>
</dbReference>
<feature type="domain" description="FAD-binding" evidence="6">
    <location>
        <begin position="39"/>
        <end position="103"/>
    </location>
</feature>
<keyword evidence="5" id="KW-1133">Transmembrane helix</keyword>
<comment type="caution">
    <text evidence="7">The sequence shown here is derived from an EMBL/GenBank/DDBJ whole genome shotgun (WGS) entry which is preliminary data.</text>
</comment>
<protein>
    <recommendedName>
        <fullName evidence="6">FAD-binding domain-containing protein</fullName>
    </recommendedName>
</protein>
<keyword evidence="5" id="KW-0812">Transmembrane</keyword>
<dbReference type="Proteomes" id="UP001595075">
    <property type="component" value="Unassembled WGS sequence"/>
</dbReference>
<dbReference type="PANTHER" id="PTHR46972">
    <property type="entry name" value="MONOOXYGENASE ASQM-RELATED"/>
    <property type="match status" value="1"/>
</dbReference>
<gene>
    <name evidence="7" type="ORF">VTL71DRAFT_12287</name>
</gene>
<evidence type="ECO:0000256" key="1">
    <source>
        <dbReference type="ARBA" id="ARBA00022630"/>
    </source>
</evidence>
<keyword evidence="2" id="KW-0274">FAD</keyword>
<evidence type="ECO:0000256" key="2">
    <source>
        <dbReference type="ARBA" id="ARBA00022827"/>
    </source>
</evidence>
<evidence type="ECO:0000313" key="8">
    <source>
        <dbReference type="Proteomes" id="UP001595075"/>
    </source>
</evidence>
<dbReference type="SUPFAM" id="SSF51905">
    <property type="entry name" value="FAD/NAD(P)-binding domain"/>
    <property type="match status" value="1"/>
</dbReference>
<keyword evidence="8" id="KW-1185">Reference proteome</keyword>
<accession>A0ABR4CMQ6</accession>
<evidence type="ECO:0000256" key="4">
    <source>
        <dbReference type="ARBA" id="ARBA00023033"/>
    </source>
</evidence>
<evidence type="ECO:0000256" key="3">
    <source>
        <dbReference type="ARBA" id="ARBA00023002"/>
    </source>
</evidence>
<organism evidence="7 8">
    <name type="scientific">Oculimacula yallundae</name>
    <dbReference type="NCBI Taxonomy" id="86028"/>
    <lineage>
        <taxon>Eukaryota</taxon>
        <taxon>Fungi</taxon>
        <taxon>Dikarya</taxon>
        <taxon>Ascomycota</taxon>
        <taxon>Pezizomycotina</taxon>
        <taxon>Leotiomycetes</taxon>
        <taxon>Helotiales</taxon>
        <taxon>Ploettnerulaceae</taxon>
        <taxon>Oculimacula</taxon>
    </lineage>
</organism>
<evidence type="ECO:0000259" key="6">
    <source>
        <dbReference type="Pfam" id="PF01494"/>
    </source>
</evidence>
<sequence length="183" mass="20342">MQLCLDTVKDWAPEFTTMLSVGIEDSDGSGVTCIPLRVSTEPAKTWREDVRRASEDRLNPKGHPRVWLIGDAMHAMQPNRGMGGNQAMFDCTEMLPQLVELDRRSRSGKSLSSTEISDALERYEKSMLKRGFKWVKKSGGAAVPNVDLENGLLGWSILIGRVAVVPVIGLMFSLFNMIRKVFG</sequence>
<keyword evidence="1" id="KW-0285">Flavoprotein</keyword>
<dbReference type="InterPro" id="IPR002938">
    <property type="entry name" value="FAD-bd"/>
</dbReference>
<keyword evidence="4" id="KW-0503">Monooxygenase</keyword>